<keyword evidence="2" id="KW-1185">Reference proteome</keyword>
<dbReference type="EMBL" id="QJKJ01003042">
    <property type="protein sequence ID" value="RDY00235.1"/>
    <property type="molecule type" value="Genomic_DNA"/>
</dbReference>
<feature type="non-terminal residue" evidence="1">
    <location>
        <position position="1"/>
    </location>
</feature>
<organism evidence="1 2">
    <name type="scientific">Mucuna pruriens</name>
    <name type="common">Velvet bean</name>
    <name type="synonym">Dolichos pruriens</name>
    <dbReference type="NCBI Taxonomy" id="157652"/>
    <lineage>
        <taxon>Eukaryota</taxon>
        <taxon>Viridiplantae</taxon>
        <taxon>Streptophyta</taxon>
        <taxon>Embryophyta</taxon>
        <taxon>Tracheophyta</taxon>
        <taxon>Spermatophyta</taxon>
        <taxon>Magnoliopsida</taxon>
        <taxon>eudicotyledons</taxon>
        <taxon>Gunneridae</taxon>
        <taxon>Pentapetalae</taxon>
        <taxon>rosids</taxon>
        <taxon>fabids</taxon>
        <taxon>Fabales</taxon>
        <taxon>Fabaceae</taxon>
        <taxon>Papilionoideae</taxon>
        <taxon>50 kb inversion clade</taxon>
        <taxon>NPAAA clade</taxon>
        <taxon>indigoferoid/millettioid clade</taxon>
        <taxon>Phaseoleae</taxon>
        <taxon>Mucuna</taxon>
    </lineage>
</organism>
<evidence type="ECO:0000313" key="1">
    <source>
        <dbReference type="EMBL" id="RDY00235.1"/>
    </source>
</evidence>
<gene>
    <name evidence="1" type="ORF">CR513_16614</name>
</gene>
<evidence type="ECO:0000313" key="2">
    <source>
        <dbReference type="Proteomes" id="UP000257109"/>
    </source>
</evidence>
<comment type="caution">
    <text evidence="1">The sequence shown here is derived from an EMBL/GenBank/DDBJ whole genome shotgun (WGS) entry which is preliminary data.</text>
</comment>
<accession>A0A371HBV8</accession>
<name>A0A371HBV8_MUCPR</name>
<protein>
    <submittedName>
        <fullName evidence="1">Uncharacterized protein</fullName>
    </submittedName>
</protein>
<proteinExistence type="predicted"/>
<dbReference type="AlphaFoldDB" id="A0A371HBV8"/>
<dbReference type="Proteomes" id="UP000257109">
    <property type="component" value="Unassembled WGS sequence"/>
</dbReference>
<sequence>MKLVGRFMRSLQTRKRKEEVRSCTLEKQSPSSLLLFTREELDQLYKLIESQTLLLIQINIFNMHRKLVYDKNYQANFSHSRCVFKDLNSRRIIGNA</sequence>
<reference evidence="1" key="1">
    <citation type="submission" date="2018-05" db="EMBL/GenBank/DDBJ databases">
        <title>Draft genome of Mucuna pruriens seed.</title>
        <authorList>
            <person name="Nnadi N.E."/>
            <person name="Vos R."/>
            <person name="Hasami M.H."/>
            <person name="Devisetty U.K."/>
            <person name="Aguiy J.C."/>
        </authorList>
    </citation>
    <scope>NUCLEOTIDE SEQUENCE [LARGE SCALE GENOMIC DNA]</scope>
    <source>
        <strain evidence="1">JCA_2017</strain>
    </source>
</reference>